<dbReference type="VEuPathDB" id="FungiDB:MPH_00990"/>
<proteinExistence type="predicted"/>
<dbReference type="InParanoid" id="K2SYK6"/>
<sequence length="637" mass="73026">MKTATVSSANAIQLIIPQDLEGEQRNGGFYDPIRYRDWGYSKVSRNAAENRLSELDDEEETRETTHLISESHEMDTFSWSLQAQEYNTDSDVEMDQDFDDLPGRHFRPTYLCFLTTDPTNGIRCETWKVTDWIKEYGDDAGTDFVFLSYTRKQFCVGTEEEIANWDLPDEEIRAAYISLAKQDRQTLIQYGIEAAQSAGKSAFWLDFECIRDADNTAKAHSQSDDVYRICDIIRAAHSLVILVGPSIQLSRLPNTAPQEYNYQNMTSWLHEWGSRLWTLPEILLCSPEHRVKIYAIGGPSPPEQLAKRNFAARGAWEDAKLVRQLVDHYESSIHLTPLELVSIGLECFARRQTEQFNRGDIAYALMGLLRRRPAVHKADTGFEAFARLSLANDSDALLERLLCMLPVRPSAPWHEIKDAWGARLWDIEPRCCWTSIVANSGRRRRSLLASRGMVDIGQAERHLFGFNHGRLKWSTNGSMLSRHRYEDGECVAMPPALKRPTDVVEGQTIFTLIDTYAMTATCFYADRPPAAVIVCGQEGGMQRAVLCSYDWRTNTFARETVLRMKTLVLDRMFRVDRFRFALRRQMYSEAPHESEANTRSAYRVENTKSKQVHGVWPTWKIDLLLLLPMWVSPTLTV</sequence>
<dbReference type="eggNOG" id="ENOG502SKF8">
    <property type="taxonomic scope" value="Eukaryota"/>
</dbReference>
<evidence type="ECO:0000313" key="1">
    <source>
        <dbReference type="EMBL" id="EKG21680.1"/>
    </source>
</evidence>
<gene>
    <name evidence="1" type="ORF">MPH_00990</name>
</gene>
<evidence type="ECO:0000313" key="2">
    <source>
        <dbReference type="Proteomes" id="UP000007129"/>
    </source>
</evidence>
<protein>
    <recommendedName>
        <fullName evidence="3">Heterokaryon incompatibility</fullName>
    </recommendedName>
</protein>
<dbReference type="HOGENOM" id="CLU_011082_2_0_1"/>
<dbReference type="EMBL" id="AHHD01000041">
    <property type="protein sequence ID" value="EKG21680.1"/>
    <property type="molecule type" value="Genomic_DNA"/>
</dbReference>
<comment type="caution">
    <text evidence="1">The sequence shown here is derived from an EMBL/GenBank/DDBJ whole genome shotgun (WGS) entry which is preliminary data.</text>
</comment>
<accession>K2SYK6</accession>
<dbReference type="STRING" id="1126212.K2SYK6"/>
<organism evidence="1 2">
    <name type="scientific">Macrophomina phaseolina (strain MS6)</name>
    <name type="common">Charcoal rot fungus</name>
    <dbReference type="NCBI Taxonomy" id="1126212"/>
    <lineage>
        <taxon>Eukaryota</taxon>
        <taxon>Fungi</taxon>
        <taxon>Dikarya</taxon>
        <taxon>Ascomycota</taxon>
        <taxon>Pezizomycotina</taxon>
        <taxon>Dothideomycetes</taxon>
        <taxon>Dothideomycetes incertae sedis</taxon>
        <taxon>Botryosphaeriales</taxon>
        <taxon>Botryosphaeriaceae</taxon>
        <taxon>Macrophomina</taxon>
    </lineage>
</organism>
<reference evidence="1 2" key="1">
    <citation type="journal article" date="2012" name="BMC Genomics">
        <title>Tools to kill: Genome of one of the most destructive plant pathogenic fungi Macrophomina phaseolina.</title>
        <authorList>
            <person name="Islam M.S."/>
            <person name="Haque M.S."/>
            <person name="Islam M.M."/>
            <person name="Emdad E.M."/>
            <person name="Halim A."/>
            <person name="Hossen Q.M.M."/>
            <person name="Hossain M.Z."/>
            <person name="Ahmed B."/>
            <person name="Rahim S."/>
            <person name="Rahman M.S."/>
            <person name="Alam M.M."/>
            <person name="Hou S."/>
            <person name="Wan X."/>
            <person name="Saito J.A."/>
            <person name="Alam M."/>
        </authorList>
    </citation>
    <scope>NUCLEOTIDE SEQUENCE [LARGE SCALE GENOMIC DNA]</scope>
    <source>
        <strain evidence="1 2">MS6</strain>
    </source>
</reference>
<name>K2SYK6_MACPH</name>
<dbReference type="OrthoDB" id="2624308at2759"/>
<dbReference type="Proteomes" id="UP000007129">
    <property type="component" value="Unassembled WGS sequence"/>
</dbReference>
<evidence type="ECO:0008006" key="3">
    <source>
        <dbReference type="Google" id="ProtNLM"/>
    </source>
</evidence>
<dbReference type="AlphaFoldDB" id="K2SYK6"/>